<dbReference type="RefSeq" id="XP_018035651.1">
    <property type="nucleotide sequence ID" value="XM_018187586.1"/>
</dbReference>
<dbReference type="Proteomes" id="UP000077069">
    <property type="component" value="Unassembled WGS sequence"/>
</dbReference>
<gene>
    <name evidence="1" type="ORF">CC84DRAFT_834252</name>
</gene>
<protein>
    <submittedName>
        <fullName evidence="1">Uncharacterized protein</fullName>
    </submittedName>
</protein>
<name>A0A177CD96_9PLEO</name>
<proteinExistence type="predicted"/>
<dbReference type="AlphaFoldDB" id="A0A177CD96"/>
<organism evidence="1 2">
    <name type="scientific">Paraphaeosphaeria sporulosa</name>
    <dbReference type="NCBI Taxonomy" id="1460663"/>
    <lineage>
        <taxon>Eukaryota</taxon>
        <taxon>Fungi</taxon>
        <taxon>Dikarya</taxon>
        <taxon>Ascomycota</taxon>
        <taxon>Pezizomycotina</taxon>
        <taxon>Dothideomycetes</taxon>
        <taxon>Pleosporomycetidae</taxon>
        <taxon>Pleosporales</taxon>
        <taxon>Massarineae</taxon>
        <taxon>Didymosphaeriaceae</taxon>
        <taxon>Paraphaeosphaeria</taxon>
    </lineage>
</organism>
<evidence type="ECO:0000313" key="2">
    <source>
        <dbReference type="Proteomes" id="UP000077069"/>
    </source>
</evidence>
<keyword evidence="2" id="KW-1185">Reference proteome</keyword>
<dbReference type="OrthoDB" id="10607702at2759"/>
<accession>A0A177CD96</accession>
<reference evidence="1 2" key="1">
    <citation type="submission" date="2016-05" db="EMBL/GenBank/DDBJ databases">
        <title>Comparative analysis of secretome profiles of manganese(II)-oxidizing ascomycete fungi.</title>
        <authorList>
            <consortium name="DOE Joint Genome Institute"/>
            <person name="Zeiner C.A."/>
            <person name="Purvine S.O."/>
            <person name="Zink E.M."/>
            <person name="Wu S."/>
            <person name="Pasa-Tolic L."/>
            <person name="Chaput D.L."/>
            <person name="Haridas S."/>
            <person name="Grigoriev I.V."/>
            <person name="Santelli C.M."/>
            <person name="Hansel C.M."/>
        </authorList>
    </citation>
    <scope>NUCLEOTIDE SEQUENCE [LARGE SCALE GENOMIC DNA]</scope>
    <source>
        <strain evidence="1 2">AP3s5-JAC2a</strain>
    </source>
</reference>
<dbReference type="EMBL" id="KV441553">
    <property type="protein sequence ID" value="OAG05286.1"/>
    <property type="molecule type" value="Genomic_DNA"/>
</dbReference>
<evidence type="ECO:0000313" key="1">
    <source>
        <dbReference type="EMBL" id="OAG05286.1"/>
    </source>
</evidence>
<dbReference type="InParanoid" id="A0A177CD96"/>
<dbReference type="GeneID" id="28771072"/>
<sequence length="141" mass="16343">MDSKAFLSTRDPQLVSDLSQGLYPKIRGAQPYTTLFSSLERLWDCRAKLCTERRDDIFSLLSVSSNGHEMAMDYSISREELAIRFLHMDEESFCLCHVAMVFEHIEAEILRSIESTWPNYLSDFIEVQSPVTLSYHDRVLL</sequence>